<dbReference type="AlphaFoldDB" id="A0A6N7XW92"/>
<name>A0A6N7XW92_9FIRM</name>
<proteinExistence type="predicted"/>
<evidence type="ECO:0000313" key="2">
    <source>
        <dbReference type="Proteomes" id="UP000469523"/>
    </source>
</evidence>
<evidence type="ECO:0000313" key="1">
    <source>
        <dbReference type="EMBL" id="MSU00814.1"/>
    </source>
</evidence>
<comment type="caution">
    <text evidence="1">The sequence shown here is derived from an EMBL/GenBank/DDBJ whole genome shotgun (WGS) entry which is preliminary data.</text>
</comment>
<keyword evidence="2" id="KW-1185">Reference proteome</keyword>
<dbReference type="RefSeq" id="WP_154439232.1">
    <property type="nucleotide sequence ID" value="NZ_JAHLPJ010000001.1"/>
</dbReference>
<organism evidence="1 2">
    <name type="scientific">Tissierella pigra</name>
    <dbReference type="NCBI Taxonomy" id="2607614"/>
    <lineage>
        <taxon>Bacteria</taxon>
        <taxon>Bacillati</taxon>
        <taxon>Bacillota</taxon>
        <taxon>Tissierellia</taxon>
        <taxon>Tissierellales</taxon>
        <taxon>Tissierellaceae</taxon>
        <taxon>Tissierella</taxon>
    </lineage>
</organism>
<sequence length="347" mass="40162">MDNKLQLYPVNKHCMPLAYYYKYTDKSISYYTDELSPLNGQNLGEILNIKGSFETIGSLENLSMKENIFFNDLGYEDNQLLEKRLQSFTEKYKKSFIRKLSDIKYEDAELINGVTNNLISLNIKFSESIGPIVIAVSGFYQSIYTSIIASVLKAKLEKNGNKVVMLSDNPSNQSIALPLFGTNFQQFTGVSTGEIYELNMKLKAIEMTLNPDFIIIDIPGGMMRTDEFFMNDFGIHLWSVMQSIKPDFYFNVVPFTLYDNEYREIVNKYLSKSFNIDVDYFIVTNEFYKFQQTRMDILPEAEFRNISDDKLLHDIDISDNVIYADSLERNILDSWVSNIVSYKLDCI</sequence>
<reference evidence="1 2" key="1">
    <citation type="submission" date="2019-09" db="EMBL/GenBank/DDBJ databases">
        <title>In-depth cultivation of the pig gut microbiome towards novel bacterial diversity and tailored functional studies.</title>
        <authorList>
            <person name="Wylensek D."/>
            <person name="Hitch T.C.A."/>
            <person name="Clavel T."/>
        </authorList>
    </citation>
    <scope>NUCLEOTIDE SEQUENCE [LARGE SCALE GENOMIC DNA]</scope>
    <source>
        <strain evidence="1 2">WCA3-693-APC-4?</strain>
    </source>
</reference>
<gene>
    <name evidence="1" type="ORF">FYJ83_04945</name>
</gene>
<protein>
    <submittedName>
        <fullName evidence="1">Uncharacterized protein</fullName>
    </submittedName>
</protein>
<accession>A0A6N7XW92</accession>
<dbReference type="Proteomes" id="UP000469523">
    <property type="component" value="Unassembled WGS sequence"/>
</dbReference>
<dbReference type="EMBL" id="VUNQ01000007">
    <property type="protein sequence ID" value="MSU00814.1"/>
    <property type="molecule type" value="Genomic_DNA"/>
</dbReference>